<protein>
    <submittedName>
        <fullName evidence="1">Uncharacterized protein</fullName>
    </submittedName>
</protein>
<evidence type="ECO:0000313" key="1">
    <source>
        <dbReference type="EMBL" id="CAH0547133.1"/>
    </source>
</evidence>
<dbReference type="EMBL" id="OV121132">
    <property type="protein sequence ID" value="CAH0547133.1"/>
    <property type="molecule type" value="Genomic_DNA"/>
</dbReference>
<gene>
    <name evidence="1" type="ORF">MELIAE_LOCUS1177</name>
</gene>
<sequence length="108" mass="12071">MSSSDDSVQNAVVLYDKLGPKPLQLTAGKEALLIENEEVFRKNGFIFVIDKNELNKLKKTELIEILTLKKVPASSVSNDIVTNFVKELFSTETESEPESTVTCEKNSY</sequence>
<proteinExistence type="predicted"/>
<dbReference type="AlphaFoldDB" id="A0A9P0ASW2"/>
<accession>A0A9P0ASW2</accession>
<dbReference type="Proteomes" id="UP001154078">
    <property type="component" value="Chromosome 1"/>
</dbReference>
<organism evidence="1 2">
    <name type="scientific">Brassicogethes aeneus</name>
    <name type="common">Rape pollen beetle</name>
    <name type="synonym">Meligethes aeneus</name>
    <dbReference type="NCBI Taxonomy" id="1431903"/>
    <lineage>
        <taxon>Eukaryota</taxon>
        <taxon>Metazoa</taxon>
        <taxon>Ecdysozoa</taxon>
        <taxon>Arthropoda</taxon>
        <taxon>Hexapoda</taxon>
        <taxon>Insecta</taxon>
        <taxon>Pterygota</taxon>
        <taxon>Neoptera</taxon>
        <taxon>Endopterygota</taxon>
        <taxon>Coleoptera</taxon>
        <taxon>Polyphaga</taxon>
        <taxon>Cucujiformia</taxon>
        <taxon>Nitidulidae</taxon>
        <taxon>Meligethinae</taxon>
        <taxon>Brassicogethes</taxon>
    </lineage>
</organism>
<keyword evidence="2" id="KW-1185">Reference proteome</keyword>
<evidence type="ECO:0000313" key="2">
    <source>
        <dbReference type="Proteomes" id="UP001154078"/>
    </source>
</evidence>
<reference evidence="1" key="1">
    <citation type="submission" date="2021-12" db="EMBL/GenBank/DDBJ databases">
        <authorList>
            <person name="King R."/>
        </authorList>
    </citation>
    <scope>NUCLEOTIDE SEQUENCE</scope>
</reference>
<name>A0A9P0ASW2_BRAAE</name>